<dbReference type="AlphaFoldDB" id="A0A8J3BLZ8"/>
<reference evidence="8" key="2">
    <citation type="submission" date="2020-09" db="EMBL/GenBank/DDBJ databases">
        <authorList>
            <person name="Sun Q."/>
            <person name="Ohkuma M."/>
        </authorList>
    </citation>
    <scope>NUCLEOTIDE SEQUENCE</scope>
    <source>
        <strain evidence="8">JCM 3091</strain>
    </source>
</reference>
<keyword evidence="5" id="KW-0472">Membrane</keyword>
<evidence type="ECO:0000259" key="7">
    <source>
        <dbReference type="PROSITE" id="PS51935"/>
    </source>
</evidence>
<evidence type="ECO:0000256" key="4">
    <source>
        <dbReference type="ARBA" id="ARBA00022807"/>
    </source>
</evidence>
<dbReference type="GO" id="GO:0008234">
    <property type="term" value="F:cysteine-type peptidase activity"/>
    <property type="evidence" value="ECO:0007669"/>
    <property type="project" value="UniProtKB-KW"/>
</dbReference>
<evidence type="ECO:0000256" key="5">
    <source>
        <dbReference type="SAM" id="Phobius"/>
    </source>
</evidence>
<dbReference type="SUPFAM" id="SSF54001">
    <property type="entry name" value="Cysteine proteinases"/>
    <property type="match status" value="1"/>
</dbReference>
<feature type="transmembrane region" description="Helical" evidence="5">
    <location>
        <begin position="44"/>
        <end position="65"/>
    </location>
</feature>
<keyword evidence="6" id="KW-0732">Signal</keyword>
<dbReference type="GO" id="GO:0006508">
    <property type="term" value="P:proteolysis"/>
    <property type="evidence" value="ECO:0007669"/>
    <property type="project" value="UniProtKB-KW"/>
</dbReference>
<dbReference type="Proteomes" id="UP000662200">
    <property type="component" value="Unassembled WGS sequence"/>
</dbReference>
<comment type="similarity">
    <text evidence="1">Belongs to the peptidase C40 family.</text>
</comment>
<dbReference type="InterPro" id="IPR051794">
    <property type="entry name" value="PG_Endopeptidase_C40"/>
</dbReference>
<keyword evidence="2" id="KW-0645">Protease</keyword>
<comment type="caution">
    <text evidence="8">The sequence shown here is derived from an EMBL/GenBank/DDBJ whole genome shotgun (WGS) entry which is preliminary data.</text>
</comment>
<feature type="signal peptide" evidence="6">
    <location>
        <begin position="1"/>
        <end position="27"/>
    </location>
</feature>
<keyword evidence="4" id="KW-0788">Thiol protease</keyword>
<name>A0A8J3BLZ8_9ACTN</name>
<evidence type="ECO:0000256" key="6">
    <source>
        <dbReference type="SAM" id="SignalP"/>
    </source>
</evidence>
<dbReference type="PROSITE" id="PS51935">
    <property type="entry name" value="NLPC_P60"/>
    <property type="match status" value="1"/>
</dbReference>
<dbReference type="InterPro" id="IPR000064">
    <property type="entry name" value="NLP_P60_dom"/>
</dbReference>
<dbReference type="EMBL" id="BMQC01000004">
    <property type="protein sequence ID" value="GGK24199.1"/>
    <property type="molecule type" value="Genomic_DNA"/>
</dbReference>
<evidence type="ECO:0000256" key="3">
    <source>
        <dbReference type="ARBA" id="ARBA00022801"/>
    </source>
</evidence>
<feature type="chain" id="PRO_5035225965" description="NlpC/P60 domain-containing protein" evidence="6">
    <location>
        <begin position="28"/>
        <end position="151"/>
    </location>
</feature>
<dbReference type="Pfam" id="PF00877">
    <property type="entry name" value="NLPC_P60"/>
    <property type="match status" value="1"/>
</dbReference>
<gene>
    <name evidence="8" type="ORF">GCM10010124_15870</name>
</gene>
<reference evidence="8" key="1">
    <citation type="journal article" date="2014" name="Int. J. Syst. Evol. Microbiol.">
        <title>Complete genome sequence of Corynebacterium casei LMG S-19264T (=DSM 44701T), isolated from a smear-ripened cheese.</title>
        <authorList>
            <consortium name="US DOE Joint Genome Institute (JGI-PGF)"/>
            <person name="Walter F."/>
            <person name="Albersmeier A."/>
            <person name="Kalinowski J."/>
            <person name="Ruckert C."/>
        </authorList>
    </citation>
    <scope>NUCLEOTIDE SEQUENCE</scope>
    <source>
        <strain evidence="8">JCM 3091</strain>
    </source>
</reference>
<dbReference type="Gene3D" id="3.90.1720.10">
    <property type="entry name" value="endopeptidase domain like (from Nostoc punctiforme)"/>
    <property type="match status" value="1"/>
</dbReference>
<accession>A0A8J3BLZ8</accession>
<evidence type="ECO:0000313" key="8">
    <source>
        <dbReference type="EMBL" id="GGK24199.1"/>
    </source>
</evidence>
<dbReference type="RefSeq" id="WP_189113563.1">
    <property type="nucleotide sequence ID" value="NZ_BMQC01000004.1"/>
</dbReference>
<evidence type="ECO:0000313" key="9">
    <source>
        <dbReference type="Proteomes" id="UP000662200"/>
    </source>
</evidence>
<dbReference type="PANTHER" id="PTHR47359">
    <property type="entry name" value="PEPTIDOGLYCAN DL-ENDOPEPTIDASE CWLO"/>
    <property type="match status" value="1"/>
</dbReference>
<dbReference type="InterPro" id="IPR038765">
    <property type="entry name" value="Papain-like_cys_pep_sf"/>
</dbReference>
<sequence length="151" mass="16438">MRRLVWTTAAAVLLGAGVTLAPVAATAATRHGAALLALRYQSRPYVWGAAGPAAFDCSGLVLFSYRRYGLSLPRTAEAMYRSAKLRRVTRAQLRRDDLVFWSAGGYVYHVAIYLGGGRVVHTGDYRGVRVAPLWGSPLFKRPRTLTAGGTR</sequence>
<keyword evidence="3" id="KW-0378">Hydrolase</keyword>
<keyword evidence="5" id="KW-0812">Transmembrane</keyword>
<protein>
    <recommendedName>
        <fullName evidence="7">NlpC/P60 domain-containing protein</fullName>
    </recommendedName>
</protein>
<organism evidence="8 9">
    <name type="scientific">Pilimelia terevasa</name>
    <dbReference type="NCBI Taxonomy" id="53372"/>
    <lineage>
        <taxon>Bacteria</taxon>
        <taxon>Bacillati</taxon>
        <taxon>Actinomycetota</taxon>
        <taxon>Actinomycetes</taxon>
        <taxon>Micromonosporales</taxon>
        <taxon>Micromonosporaceae</taxon>
        <taxon>Pilimelia</taxon>
    </lineage>
</organism>
<evidence type="ECO:0000256" key="1">
    <source>
        <dbReference type="ARBA" id="ARBA00007074"/>
    </source>
</evidence>
<evidence type="ECO:0000256" key="2">
    <source>
        <dbReference type="ARBA" id="ARBA00022670"/>
    </source>
</evidence>
<feature type="domain" description="NlpC/P60" evidence="7">
    <location>
        <begin position="27"/>
        <end position="150"/>
    </location>
</feature>
<dbReference type="PANTHER" id="PTHR47359:SF3">
    <property type="entry name" value="NLP_P60 DOMAIN-CONTAINING PROTEIN-RELATED"/>
    <property type="match status" value="1"/>
</dbReference>
<proteinExistence type="inferred from homology"/>
<keyword evidence="9" id="KW-1185">Reference proteome</keyword>
<keyword evidence="5" id="KW-1133">Transmembrane helix</keyword>